<evidence type="ECO:0008006" key="4">
    <source>
        <dbReference type="Google" id="ProtNLM"/>
    </source>
</evidence>
<evidence type="ECO:0000313" key="2">
    <source>
        <dbReference type="EMBL" id="TCS36468.1"/>
    </source>
</evidence>
<dbReference type="EMBL" id="SLZQ01000006">
    <property type="protein sequence ID" value="TCS36468.1"/>
    <property type="molecule type" value="Genomic_DNA"/>
</dbReference>
<gene>
    <name evidence="2" type="ORF">EDC30_1067</name>
</gene>
<sequence>MTTRHKNKTFTTFLAMLFGGIGLHRFYLCGQGDRWGWLHLSSLALSGILIGIWFDQPLLFTAFPLVVSVLAGLIEALVLGLTPDEKWDQLHNPQSGKQSRSGGVLALLLVLTTGMGAVALIAVIARTLDLLFTGGAYG</sequence>
<comment type="caution">
    <text evidence="2">The sequence shown here is derived from an EMBL/GenBank/DDBJ whole genome shotgun (WGS) entry which is preliminary data.</text>
</comment>
<evidence type="ECO:0000256" key="1">
    <source>
        <dbReference type="SAM" id="Phobius"/>
    </source>
</evidence>
<accession>A0A4R3HTW9</accession>
<feature type="transmembrane region" description="Helical" evidence="1">
    <location>
        <begin position="60"/>
        <end position="82"/>
    </location>
</feature>
<keyword evidence="3" id="KW-1185">Reference proteome</keyword>
<dbReference type="Proteomes" id="UP000295382">
    <property type="component" value="Unassembled WGS sequence"/>
</dbReference>
<keyword evidence="1" id="KW-1133">Transmembrane helix</keyword>
<evidence type="ECO:0000313" key="3">
    <source>
        <dbReference type="Proteomes" id="UP000295382"/>
    </source>
</evidence>
<feature type="transmembrane region" description="Helical" evidence="1">
    <location>
        <begin position="12"/>
        <end position="28"/>
    </location>
</feature>
<name>A0A4R3HTW9_PAULE</name>
<feature type="transmembrane region" description="Helical" evidence="1">
    <location>
        <begin position="35"/>
        <end position="54"/>
    </location>
</feature>
<dbReference type="OrthoDB" id="8702870at2"/>
<reference evidence="2 3" key="1">
    <citation type="submission" date="2019-03" db="EMBL/GenBank/DDBJ databases">
        <title>Genomic Encyclopedia of Type Strains, Phase IV (KMG-IV): sequencing the most valuable type-strain genomes for metagenomic binning, comparative biology and taxonomic classification.</title>
        <authorList>
            <person name="Goeker M."/>
        </authorList>
    </citation>
    <scope>NUCLEOTIDE SEQUENCE [LARGE SCALE GENOMIC DNA]</scope>
    <source>
        <strain evidence="2 3">DSM 7445</strain>
    </source>
</reference>
<organism evidence="2 3">
    <name type="scientific">Paucimonas lemoignei</name>
    <name type="common">Pseudomonas lemoignei</name>
    <dbReference type="NCBI Taxonomy" id="29443"/>
    <lineage>
        <taxon>Bacteria</taxon>
        <taxon>Pseudomonadati</taxon>
        <taxon>Pseudomonadota</taxon>
        <taxon>Betaproteobacteria</taxon>
        <taxon>Burkholderiales</taxon>
        <taxon>Burkholderiaceae</taxon>
        <taxon>Paucimonas</taxon>
    </lineage>
</organism>
<protein>
    <recommendedName>
        <fullName evidence="4">TM2 domain-containing protein</fullName>
    </recommendedName>
</protein>
<proteinExistence type="predicted"/>
<keyword evidence="1" id="KW-0472">Membrane</keyword>
<dbReference type="RefSeq" id="WP_132258823.1">
    <property type="nucleotide sequence ID" value="NZ_SLZQ01000006.1"/>
</dbReference>
<dbReference type="AlphaFoldDB" id="A0A4R3HTW9"/>
<keyword evidence="1" id="KW-0812">Transmembrane</keyword>
<feature type="transmembrane region" description="Helical" evidence="1">
    <location>
        <begin position="103"/>
        <end position="125"/>
    </location>
</feature>